<dbReference type="Proteomes" id="UP000664731">
    <property type="component" value="Unassembled WGS sequence"/>
</dbReference>
<gene>
    <name evidence="2" type="ORF">J1777_13935</name>
</gene>
<dbReference type="AlphaFoldDB" id="A0A939GXI3"/>
<organism evidence="2 3">
    <name type="scientific">Comamonas denitrificans</name>
    <dbReference type="NCBI Taxonomy" id="117506"/>
    <lineage>
        <taxon>Bacteria</taxon>
        <taxon>Pseudomonadati</taxon>
        <taxon>Pseudomonadota</taxon>
        <taxon>Betaproteobacteria</taxon>
        <taxon>Burkholderiales</taxon>
        <taxon>Comamonadaceae</taxon>
        <taxon>Comamonas</taxon>
    </lineage>
</organism>
<feature type="transmembrane region" description="Helical" evidence="1">
    <location>
        <begin position="35"/>
        <end position="61"/>
    </location>
</feature>
<keyword evidence="1" id="KW-0472">Membrane</keyword>
<comment type="caution">
    <text evidence="2">The sequence shown here is derived from an EMBL/GenBank/DDBJ whole genome shotgun (WGS) entry which is preliminary data.</text>
</comment>
<name>A0A939GXI3_9BURK</name>
<evidence type="ECO:0000256" key="1">
    <source>
        <dbReference type="SAM" id="Phobius"/>
    </source>
</evidence>
<dbReference type="EMBL" id="JAFNME010000056">
    <property type="protein sequence ID" value="MBO1250902.1"/>
    <property type="molecule type" value="Genomic_DNA"/>
</dbReference>
<sequence length="89" mass="8942">MAWGARVVLATGFAFDLVAFSACFTAISASIGSDFVFLLAGAAAFFVVLLALALALVLLFAGAVAAALGADCLVVEEVVAMVGLSWARA</sequence>
<keyword evidence="3" id="KW-1185">Reference proteome</keyword>
<protein>
    <submittedName>
        <fullName evidence="2">Uncharacterized protein</fullName>
    </submittedName>
</protein>
<evidence type="ECO:0000313" key="3">
    <source>
        <dbReference type="Proteomes" id="UP000664731"/>
    </source>
</evidence>
<keyword evidence="1" id="KW-1133">Transmembrane helix</keyword>
<reference evidence="2" key="1">
    <citation type="submission" date="2021-03" db="EMBL/GenBank/DDBJ databases">
        <title>Comamonas denitrificans.</title>
        <authorList>
            <person name="Finster K."/>
        </authorList>
    </citation>
    <scope>NUCLEOTIDE SEQUENCE</scope>
    <source>
        <strain evidence="2">MM2021_4</strain>
    </source>
</reference>
<feature type="transmembrane region" description="Helical" evidence="1">
    <location>
        <begin position="7"/>
        <end position="29"/>
    </location>
</feature>
<proteinExistence type="predicted"/>
<dbReference type="RefSeq" id="WP_207576273.1">
    <property type="nucleotide sequence ID" value="NZ_JAFNME010000056.1"/>
</dbReference>
<keyword evidence="1" id="KW-0812">Transmembrane</keyword>
<evidence type="ECO:0000313" key="2">
    <source>
        <dbReference type="EMBL" id="MBO1250902.1"/>
    </source>
</evidence>
<accession>A0A939GXI3</accession>